<reference evidence="3 4" key="1">
    <citation type="journal article" date="2022" name="Nat. Microbiol.">
        <title>The microbiome of a bacterivorous marine choanoflagellate contains a resource-demanding obligate bacterial associate.</title>
        <authorList>
            <person name="Needham D.M."/>
            <person name="Poirier C."/>
            <person name="Bachy C."/>
            <person name="George E.E."/>
            <person name="Wilken S."/>
            <person name="Yung C.C.M."/>
            <person name="Limardo A.J."/>
            <person name="Morando M."/>
            <person name="Sudek L."/>
            <person name="Malmstrom R.R."/>
            <person name="Keeling P.J."/>
            <person name="Santoro A.E."/>
            <person name="Worden A.Z."/>
        </authorList>
    </citation>
    <scope>NUCLEOTIDE SEQUENCE [LARGE SCALE GENOMIC DNA]</scope>
    <source>
        <strain evidence="3 4">Comchoano-2</strain>
    </source>
</reference>
<evidence type="ECO:0000256" key="1">
    <source>
        <dbReference type="SAM" id="MobiDB-lite"/>
    </source>
</evidence>
<accession>A0ABT1L652</accession>
<feature type="signal peptide" evidence="2">
    <location>
        <begin position="1"/>
        <end position="15"/>
    </location>
</feature>
<feature type="chain" id="PRO_5045208550" evidence="2">
    <location>
        <begin position="16"/>
        <end position="55"/>
    </location>
</feature>
<comment type="caution">
    <text evidence="3">The sequence shown here is derived from an EMBL/GenBank/DDBJ whole genome shotgun (WGS) entry which is preliminary data.</text>
</comment>
<evidence type="ECO:0000313" key="4">
    <source>
        <dbReference type="Proteomes" id="UP001320768"/>
    </source>
</evidence>
<dbReference type="EMBL" id="JAKUDN010000002">
    <property type="protein sequence ID" value="MCP8352647.1"/>
    <property type="molecule type" value="Genomic_DNA"/>
</dbReference>
<gene>
    <name evidence="3" type="ORF">MKS91_05050</name>
</gene>
<keyword evidence="2" id="KW-0732">Signal</keyword>
<name>A0ABT1L652_9GAMM</name>
<evidence type="ECO:0000313" key="3">
    <source>
        <dbReference type="EMBL" id="MCP8352647.1"/>
    </source>
</evidence>
<evidence type="ECO:0000256" key="2">
    <source>
        <dbReference type="SAM" id="SignalP"/>
    </source>
</evidence>
<sequence length="55" mass="6300">MFLIVLLVMISSLTAAQTYYVSLDQELLQLEKFNQASDYSENTPPPQPMLLLRQP</sequence>
<dbReference type="RefSeq" id="WP_258569751.1">
    <property type="nucleotide sequence ID" value="NZ_JAKUDN010000002.1"/>
</dbReference>
<organism evidence="3 4">
    <name type="scientific">Candidatus Synchoanobacter obligatus</name>
    <dbReference type="NCBI Taxonomy" id="2919597"/>
    <lineage>
        <taxon>Bacteria</taxon>
        <taxon>Pseudomonadati</taxon>
        <taxon>Pseudomonadota</taxon>
        <taxon>Gammaproteobacteria</taxon>
        <taxon>Candidatus Comchoanobacterales</taxon>
        <taxon>Candidatus Comchoanobacteraceae</taxon>
        <taxon>Candidatus Synchoanobacter</taxon>
    </lineage>
</organism>
<protein>
    <submittedName>
        <fullName evidence="3">Uncharacterized protein</fullName>
    </submittedName>
</protein>
<proteinExistence type="predicted"/>
<feature type="region of interest" description="Disordered" evidence="1">
    <location>
        <begin position="35"/>
        <end position="55"/>
    </location>
</feature>
<dbReference type="Proteomes" id="UP001320768">
    <property type="component" value="Unassembled WGS sequence"/>
</dbReference>
<keyword evidence="4" id="KW-1185">Reference proteome</keyword>